<evidence type="ECO:0000256" key="1">
    <source>
        <dbReference type="SAM" id="MobiDB-lite"/>
    </source>
</evidence>
<protein>
    <submittedName>
        <fullName evidence="2">Uncharacterized protein</fullName>
    </submittedName>
</protein>
<dbReference type="EMBL" id="CAJGYO010000106">
    <property type="protein sequence ID" value="CAD6341015.1"/>
    <property type="molecule type" value="Genomic_DNA"/>
</dbReference>
<feature type="compositionally biased region" description="Basic residues" evidence="1">
    <location>
        <begin position="173"/>
        <end position="193"/>
    </location>
</feature>
<feature type="compositionally biased region" description="Low complexity" evidence="1">
    <location>
        <begin position="43"/>
        <end position="52"/>
    </location>
</feature>
<evidence type="ECO:0000313" key="2">
    <source>
        <dbReference type="EMBL" id="CAD6341015.1"/>
    </source>
</evidence>
<dbReference type="AlphaFoldDB" id="A0A811SFQ7"/>
<organism evidence="2 3">
    <name type="scientific">Miscanthus lutarioriparius</name>
    <dbReference type="NCBI Taxonomy" id="422564"/>
    <lineage>
        <taxon>Eukaryota</taxon>
        <taxon>Viridiplantae</taxon>
        <taxon>Streptophyta</taxon>
        <taxon>Embryophyta</taxon>
        <taxon>Tracheophyta</taxon>
        <taxon>Spermatophyta</taxon>
        <taxon>Magnoliopsida</taxon>
        <taxon>Liliopsida</taxon>
        <taxon>Poales</taxon>
        <taxon>Poaceae</taxon>
        <taxon>PACMAD clade</taxon>
        <taxon>Panicoideae</taxon>
        <taxon>Andropogonodae</taxon>
        <taxon>Andropogoneae</taxon>
        <taxon>Saccharinae</taxon>
        <taxon>Miscanthus</taxon>
    </lineage>
</organism>
<comment type="caution">
    <text evidence="2">The sequence shown here is derived from an EMBL/GenBank/DDBJ whole genome shotgun (WGS) entry which is preliminary data.</text>
</comment>
<proteinExistence type="predicted"/>
<name>A0A811SFQ7_9POAL</name>
<feature type="region of interest" description="Disordered" evidence="1">
    <location>
        <begin position="1"/>
        <end position="193"/>
    </location>
</feature>
<accession>A0A811SFQ7</accession>
<gene>
    <name evidence="2" type="ORF">NCGR_LOCUS65113</name>
</gene>
<dbReference type="Proteomes" id="UP000604825">
    <property type="component" value="Unassembled WGS sequence"/>
</dbReference>
<evidence type="ECO:0000313" key="3">
    <source>
        <dbReference type="Proteomes" id="UP000604825"/>
    </source>
</evidence>
<reference evidence="2" key="1">
    <citation type="submission" date="2020-10" db="EMBL/GenBank/DDBJ databases">
        <authorList>
            <person name="Han B."/>
            <person name="Lu T."/>
            <person name="Zhao Q."/>
            <person name="Huang X."/>
            <person name="Zhao Y."/>
        </authorList>
    </citation>
    <scope>NUCLEOTIDE SEQUENCE</scope>
</reference>
<feature type="compositionally biased region" description="Basic and acidic residues" evidence="1">
    <location>
        <begin position="94"/>
        <end position="104"/>
    </location>
</feature>
<sequence>MASTWHAPASPPSTPRCPRSRELPALTVRSCPSPPEDGPDPARPGAGSPRAAIKGTPFRSSPHLLAPNALPNVSRSRPPEPDKPAKPRPSQTHPRSDATEEIVRSRAAATPLSPAMTSAVLAGRNEVHHAHPHHRHWGGARVPLMPNPSSNPNPRRHHPAGGPNPIPSGSPPARRRPSRRSPRPSPCRRLRGT</sequence>
<keyword evidence="3" id="KW-1185">Reference proteome</keyword>